<evidence type="ECO:0000313" key="2">
    <source>
        <dbReference type="Proteomes" id="UP000196386"/>
    </source>
</evidence>
<dbReference type="AlphaFoldDB" id="A0A1Y4N3J5"/>
<keyword evidence="1" id="KW-0238">DNA-binding</keyword>
<comment type="caution">
    <text evidence="1">The sequence shown here is derived from an EMBL/GenBank/DDBJ whole genome shotgun (WGS) entry which is preliminary data.</text>
</comment>
<accession>A0A1Y4N3J5</accession>
<name>A0A1Y4N3J5_9FIRM</name>
<gene>
    <name evidence="1" type="ORF">B5F11_00665</name>
</gene>
<evidence type="ECO:0000313" key="1">
    <source>
        <dbReference type="EMBL" id="OUP71429.1"/>
    </source>
</evidence>
<dbReference type="GO" id="GO:0003677">
    <property type="term" value="F:DNA binding"/>
    <property type="evidence" value="ECO:0007669"/>
    <property type="project" value="UniProtKB-KW"/>
</dbReference>
<dbReference type="Proteomes" id="UP000196386">
    <property type="component" value="Unassembled WGS sequence"/>
</dbReference>
<protein>
    <submittedName>
        <fullName evidence="1">DNA-binding protein</fullName>
    </submittedName>
</protein>
<sequence>MMEYRSIRQISEKWGISVRRIQVLCVEHRIPGAVKIGYSWAIPADAEKPKDARVKSGKYIKGVTWTN</sequence>
<organism evidence="1 2">
    <name type="scientific">Anaerotruncus colihominis</name>
    <dbReference type="NCBI Taxonomy" id="169435"/>
    <lineage>
        <taxon>Bacteria</taxon>
        <taxon>Bacillati</taxon>
        <taxon>Bacillota</taxon>
        <taxon>Clostridia</taxon>
        <taxon>Eubacteriales</taxon>
        <taxon>Oscillospiraceae</taxon>
        <taxon>Anaerotruncus</taxon>
    </lineage>
</organism>
<proteinExistence type="predicted"/>
<dbReference type="EMBL" id="NFKP01000001">
    <property type="protein sequence ID" value="OUP71429.1"/>
    <property type="molecule type" value="Genomic_DNA"/>
</dbReference>
<reference evidence="2" key="1">
    <citation type="submission" date="2017-04" db="EMBL/GenBank/DDBJ databases">
        <title>Function of individual gut microbiota members based on whole genome sequencing of pure cultures obtained from chicken caecum.</title>
        <authorList>
            <person name="Medvecky M."/>
            <person name="Cejkova D."/>
            <person name="Polansky O."/>
            <person name="Karasova D."/>
            <person name="Kubasova T."/>
            <person name="Cizek A."/>
            <person name="Rychlik I."/>
        </authorList>
    </citation>
    <scope>NUCLEOTIDE SEQUENCE [LARGE SCALE GENOMIC DNA]</scope>
    <source>
        <strain evidence="2">An175</strain>
    </source>
</reference>